<proteinExistence type="predicted"/>
<reference evidence="2" key="1">
    <citation type="journal article" date="2018" name="Genome Announc.">
        <title>Complete genome sequence of a Dickeya fangzhongdai type strain causing bleeding canker of pear tree trunks.</title>
        <authorList>
            <person name="Zhao Y."/>
            <person name="Tian Y."/>
            <person name="Li X."/>
            <person name="Hu B."/>
        </authorList>
    </citation>
    <scope>NUCLEOTIDE SEQUENCE [LARGE SCALE GENOMIC DNA]</scope>
    <source>
        <strain evidence="2">DSM 101947</strain>
    </source>
</reference>
<keyword evidence="2" id="KW-1185">Reference proteome</keyword>
<dbReference type="Pfam" id="PF13289">
    <property type="entry name" value="SIR2_2"/>
    <property type="match status" value="1"/>
</dbReference>
<accession>A0A2K8QHA1</accession>
<protein>
    <submittedName>
        <fullName evidence="1">Uncharacterized protein</fullName>
    </submittedName>
</protein>
<dbReference type="AlphaFoldDB" id="A0A2K8QHA1"/>
<organism evidence="1 2">
    <name type="scientific">Dickeya fangzhongdai</name>
    <dbReference type="NCBI Taxonomy" id="1778540"/>
    <lineage>
        <taxon>Bacteria</taxon>
        <taxon>Pseudomonadati</taxon>
        <taxon>Pseudomonadota</taxon>
        <taxon>Gammaproteobacteria</taxon>
        <taxon>Enterobacterales</taxon>
        <taxon>Pectobacteriaceae</taxon>
        <taxon>Dickeya</taxon>
    </lineage>
</organism>
<dbReference type="GeneID" id="66563149"/>
<evidence type="ECO:0000313" key="1">
    <source>
        <dbReference type="EMBL" id="ATZ92886.1"/>
    </source>
</evidence>
<gene>
    <name evidence="1" type="ORF">CVE23_02165</name>
</gene>
<dbReference type="EMBL" id="CP025003">
    <property type="protein sequence ID" value="ATZ92886.1"/>
    <property type="molecule type" value="Genomic_DNA"/>
</dbReference>
<dbReference type="KEGG" id="dfn:CVE23_02165"/>
<dbReference type="Proteomes" id="UP000231901">
    <property type="component" value="Chromosome"/>
</dbReference>
<dbReference type="RefSeq" id="WP_100848768.1">
    <property type="nucleotide sequence ID" value="NZ_BMJF01000011.1"/>
</dbReference>
<sequence>MSKISYYSHDCQEIVELLANCFTNNNLIPIIGSGFTVGCQTKSGKQVPSGTQFAKKMVEIIVEEKKLSDEKKEKIKSKKFSEISDLFFNDDWVNKEKRRKYLIDSFDGAALDTPQRAFIRDIRWPYIYTLNVDDAIENCSDYKIALPYDQHLSFDSKNHPTLYKIHGDIQYEMRHEVSRLIFKRSDYLTSLESNRRMLELLQLDFKEKNIIYIGCSLTDEIDLAFVVAQHSQIGRKQTQNIMFLNEKPDEIDEQDFINMGINNIILFDEGKYEQIYSLINSAYQLSSRNSPELNEFRCKIKKLSQSPIENKEYLLTGIAHLNDGRQYNSLIVPYFYGKRKIEDEITRSLQEKEITIIKGTRVSGRTLLCYSILSNIIDRKIFIVSSNNKLNNHALNRLIGQENSIIFFDSNVLDAELLKRIKAQRKFFKNKKISILLCSDLNNSDEEYFLDVDDSTVVYTLSNKLSENEVLKINEGAIKVSLPTFTTGKYLLEKIFNVYQVLGENNYLKRIDASEELYICLCTIATKYSITGQEIITGGFNINKTKGITNQHSPYLEIERIKNEEKYDHTSFKITSYASSWVVALLREFYRNKGKDWCVDNLIRFLKNTYPKDKSLATSIRKFDNLNHIFTEGDRGAADIIIDLYNRLQEIEGQEPDFYVQKAKAYYNIYQGNNLIAEINNRIRELNTAFTWAKSSKNLTAERNIIHITALLWIQKMNLLDIEFINEHEFSESFKWISSAIGNVENNSYRDTLLNGRSKSAKNLKKYIEKMEKFKGKLPFMLKYRVEWDELKSIFNTY</sequence>
<name>A0A2K8QHA1_9GAMM</name>
<evidence type="ECO:0000313" key="2">
    <source>
        <dbReference type="Proteomes" id="UP000231901"/>
    </source>
</evidence>